<name>A0ABS9ANH0_9GAMM</name>
<accession>A0ABS9ANH0</accession>
<organism evidence="2 3">
    <name type="scientific">Billgrantia aerodenitrificans</name>
    <dbReference type="NCBI Taxonomy" id="2733483"/>
    <lineage>
        <taxon>Bacteria</taxon>
        <taxon>Pseudomonadati</taxon>
        <taxon>Pseudomonadota</taxon>
        <taxon>Gammaproteobacteria</taxon>
        <taxon>Oceanospirillales</taxon>
        <taxon>Halomonadaceae</taxon>
        <taxon>Billgrantia</taxon>
    </lineage>
</organism>
<reference evidence="2 3" key="1">
    <citation type="journal article" date="2021" name="Front. Microbiol.">
        <title>Aerobic Denitrification and Heterotrophic Sulfur Oxidation in the Genus Halomonas Revealed by Six Novel Species Characterizations and Genome-Based Analysis.</title>
        <authorList>
            <person name="Wang L."/>
            <person name="Shao Z."/>
        </authorList>
    </citation>
    <scope>NUCLEOTIDE SEQUENCE [LARGE SCALE GENOMIC DNA]</scope>
    <source>
        <strain evidence="2 3">MCCC 1A11058</strain>
    </source>
</reference>
<feature type="region of interest" description="Disordered" evidence="1">
    <location>
        <begin position="32"/>
        <end position="62"/>
    </location>
</feature>
<dbReference type="EMBL" id="JABFTV010000002">
    <property type="protein sequence ID" value="MCE8023383.1"/>
    <property type="molecule type" value="Genomic_DNA"/>
</dbReference>
<evidence type="ECO:0000313" key="2">
    <source>
        <dbReference type="EMBL" id="MCE8023383.1"/>
    </source>
</evidence>
<proteinExistence type="predicted"/>
<dbReference type="Proteomes" id="UP001320272">
    <property type="component" value="Unassembled WGS sequence"/>
</dbReference>
<evidence type="ECO:0000313" key="3">
    <source>
        <dbReference type="Proteomes" id="UP001320272"/>
    </source>
</evidence>
<sequence length="62" mass="6795">MTLYAKPNRRELQERILFLQLTLAALQAQLDSQGTELDEPTSKLKATETAPVQETPLAIAAG</sequence>
<gene>
    <name evidence="2" type="ORF">HOP59_04485</name>
</gene>
<comment type="caution">
    <text evidence="2">The sequence shown here is derived from an EMBL/GenBank/DDBJ whole genome shotgun (WGS) entry which is preliminary data.</text>
</comment>
<protein>
    <submittedName>
        <fullName evidence="2">Uncharacterized protein</fullName>
    </submittedName>
</protein>
<dbReference type="RefSeq" id="WP_234252978.1">
    <property type="nucleotide sequence ID" value="NZ_JABFTV010000002.1"/>
</dbReference>
<evidence type="ECO:0000256" key="1">
    <source>
        <dbReference type="SAM" id="MobiDB-lite"/>
    </source>
</evidence>
<keyword evidence="3" id="KW-1185">Reference proteome</keyword>